<feature type="domain" description="Response regulatory" evidence="7">
    <location>
        <begin position="2"/>
        <end position="124"/>
    </location>
</feature>
<dbReference type="PROSITE" id="PS50043">
    <property type="entry name" value="HTH_LUXR_2"/>
    <property type="match status" value="1"/>
</dbReference>
<evidence type="ECO:0000313" key="9">
    <source>
        <dbReference type="Proteomes" id="UP000035721"/>
    </source>
</evidence>
<dbReference type="OrthoDB" id="9808843at2"/>
<evidence type="ECO:0000256" key="2">
    <source>
        <dbReference type="ARBA" id="ARBA00023015"/>
    </source>
</evidence>
<protein>
    <submittedName>
        <fullName evidence="8">Two component transcriptional regulator, LuxR family</fullName>
    </submittedName>
</protein>
<keyword evidence="4" id="KW-0804">Transcription</keyword>
<organism evidence="8 9">
    <name type="scientific">Nostocoides japonicum T1-X7</name>
    <dbReference type="NCBI Taxonomy" id="1194083"/>
    <lineage>
        <taxon>Bacteria</taxon>
        <taxon>Bacillati</taxon>
        <taxon>Actinomycetota</taxon>
        <taxon>Actinomycetes</taxon>
        <taxon>Micrococcales</taxon>
        <taxon>Intrasporangiaceae</taxon>
        <taxon>Nostocoides</taxon>
    </lineage>
</organism>
<dbReference type="CDD" id="cd17535">
    <property type="entry name" value="REC_NarL-like"/>
    <property type="match status" value="1"/>
</dbReference>
<evidence type="ECO:0000259" key="6">
    <source>
        <dbReference type="PROSITE" id="PS50043"/>
    </source>
</evidence>
<keyword evidence="3" id="KW-0238">DNA-binding</keyword>
<dbReference type="GO" id="GO:0003677">
    <property type="term" value="F:DNA binding"/>
    <property type="evidence" value="ECO:0007669"/>
    <property type="project" value="UniProtKB-KW"/>
</dbReference>
<dbReference type="CDD" id="cd06170">
    <property type="entry name" value="LuxR_C_like"/>
    <property type="match status" value="1"/>
</dbReference>
<dbReference type="SUPFAM" id="SSF52172">
    <property type="entry name" value="CheY-like"/>
    <property type="match status" value="1"/>
</dbReference>
<dbReference type="SUPFAM" id="SSF46894">
    <property type="entry name" value="C-terminal effector domain of the bipartite response regulators"/>
    <property type="match status" value="1"/>
</dbReference>
<gene>
    <name evidence="8" type="ORF">BN12_30020</name>
</gene>
<dbReference type="SMART" id="SM00421">
    <property type="entry name" value="HTH_LUXR"/>
    <property type="match status" value="1"/>
</dbReference>
<keyword evidence="9" id="KW-1185">Reference proteome</keyword>
<dbReference type="EMBL" id="CAJB01000223">
    <property type="protein sequence ID" value="CCH78494.1"/>
    <property type="molecule type" value="Genomic_DNA"/>
</dbReference>
<sequence length="219" mass="23767">MRVAICDDSFLFSDGLARLLSAAAVDVPLRARDGQELLARLRSAAEAPDAAIIDIRMQPTYTDEGIRTAIAARSSFPAMGLLVLSTYAETAYAATLLEECASGIGYLLKDRVNDLGVLLDALARVASGGTVIDESIVRRLLTKGRQRNAVDRLTAREREVLEQMALGRSNVGIADELHLSVKTVERHIAHLLQELGLTTDAGDNRRVLAVLEWLRSSSQ</sequence>
<dbReference type="GO" id="GO:0000160">
    <property type="term" value="P:phosphorelay signal transduction system"/>
    <property type="evidence" value="ECO:0007669"/>
    <property type="project" value="InterPro"/>
</dbReference>
<proteinExistence type="predicted"/>
<accession>A0A077M2M4</accession>
<dbReference type="InterPro" id="IPR016032">
    <property type="entry name" value="Sig_transdc_resp-reg_C-effctor"/>
</dbReference>
<evidence type="ECO:0000256" key="1">
    <source>
        <dbReference type="ARBA" id="ARBA00022553"/>
    </source>
</evidence>
<dbReference type="Proteomes" id="UP000035721">
    <property type="component" value="Unassembled WGS sequence"/>
</dbReference>
<dbReference type="InterPro" id="IPR011006">
    <property type="entry name" value="CheY-like_superfamily"/>
</dbReference>
<dbReference type="Pfam" id="PF00196">
    <property type="entry name" value="GerE"/>
    <property type="match status" value="1"/>
</dbReference>
<dbReference type="InterPro" id="IPR000792">
    <property type="entry name" value="Tscrpt_reg_LuxR_C"/>
</dbReference>
<dbReference type="STRING" id="1194083.BN12_30020"/>
<dbReference type="InterPro" id="IPR001789">
    <property type="entry name" value="Sig_transdc_resp-reg_receiver"/>
</dbReference>
<keyword evidence="2" id="KW-0805">Transcription regulation</keyword>
<dbReference type="PANTHER" id="PTHR43214:SF24">
    <property type="entry name" value="TRANSCRIPTIONAL REGULATORY PROTEIN NARL-RELATED"/>
    <property type="match status" value="1"/>
</dbReference>
<comment type="caution">
    <text evidence="8">The sequence shown here is derived from an EMBL/GenBank/DDBJ whole genome shotgun (WGS) entry which is preliminary data.</text>
</comment>
<name>A0A077M2M4_9MICO</name>
<keyword evidence="1 5" id="KW-0597">Phosphoprotein</keyword>
<evidence type="ECO:0000259" key="7">
    <source>
        <dbReference type="PROSITE" id="PS50110"/>
    </source>
</evidence>
<dbReference type="RefSeq" id="WP_048549627.1">
    <property type="nucleotide sequence ID" value="NZ_HF570958.1"/>
</dbReference>
<evidence type="ECO:0000313" key="8">
    <source>
        <dbReference type="EMBL" id="CCH78494.1"/>
    </source>
</evidence>
<dbReference type="InterPro" id="IPR039420">
    <property type="entry name" value="WalR-like"/>
</dbReference>
<feature type="domain" description="HTH luxR-type" evidence="6">
    <location>
        <begin position="146"/>
        <end position="211"/>
    </location>
</feature>
<evidence type="ECO:0000256" key="3">
    <source>
        <dbReference type="ARBA" id="ARBA00023125"/>
    </source>
</evidence>
<dbReference type="InterPro" id="IPR058245">
    <property type="entry name" value="NreC/VraR/RcsB-like_REC"/>
</dbReference>
<dbReference type="SMART" id="SM00448">
    <property type="entry name" value="REC"/>
    <property type="match status" value="1"/>
</dbReference>
<dbReference type="Gene3D" id="3.40.50.2300">
    <property type="match status" value="1"/>
</dbReference>
<feature type="modified residue" description="4-aspartylphosphate" evidence="5">
    <location>
        <position position="54"/>
    </location>
</feature>
<dbReference type="AlphaFoldDB" id="A0A077M2M4"/>
<dbReference type="PRINTS" id="PR00038">
    <property type="entry name" value="HTHLUXR"/>
</dbReference>
<reference evidence="8 9" key="1">
    <citation type="journal article" date="2013" name="ISME J.">
        <title>A metabolic model for members of the genus Tetrasphaera involved in enhanced biological phosphorus removal.</title>
        <authorList>
            <person name="Kristiansen R."/>
            <person name="Nguyen H.T.T."/>
            <person name="Saunders A.M."/>
            <person name="Nielsen J.L."/>
            <person name="Wimmer R."/>
            <person name="Le V.Q."/>
            <person name="McIlroy S.J."/>
            <person name="Petrovski S."/>
            <person name="Seviour R.J."/>
            <person name="Calteau A."/>
            <person name="Nielsen K.L."/>
            <person name="Nielsen P.H."/>
        </authorList>
    </citation>
    <scope>NUCLEOTIDE SEQUENCE [LARGE SCALE GENOMIC DNA]</scope>
    <source>
        <strain evidence="8 9">T1-X7</strain>
    </source>
</reference>
<dbReference type="PANTHER" id="PTHR43214">
    <property type="entry name" value="TWO-COMPONENT RESPONSE REGULATOR"/>
    <property type="match status" value="1"/>
</dbReference>
<evidence type="ECO:0000256" key="4">
    <source>
        <dbReference type="ARBA" id="ARBA00023163"/>
    </source>
</evidence>
<dbReference type="PROSITE" id="PS50110">
    <property type="entry name" value="RESPONSE_REGULATORY"/>
    <property type="match status" value="1"/>
</dbReference>
<evidence type="ECO:0000256" key="5">
    <source>
        <dbReference type="PROSITE-ProRule" id="PRU00169"/>
    </source>
</evidence>
<dbReference type="GO" id="GO:0006355">
    <property type="term" value="P:regulation of DNA-templated transcription"/>
    <property type="evidence" value="ECO:0007669"/>
    <property type="project" value="InterPro"/>
</dbReference>